<keyword evidence="3" id="KW-1185">Reference proteome</keyword>
<protein>
    <submittedName>
        <fullName evidence="2">Uncharacterized protein</fullName>
    </submittedName>
</protein>
<evidence type="ECO:0000313" key="3">
    <source>
        <dbReference type="Proteomes" id="UP000729402"/>
    </source>
</evidence>
<feature type="region of interest" description="Disordered" evidence="1">
    <location>
        <begin position="106"/>
        <end position="139"/>
    </location>
</feature>
<name>A0A8J5W3Q8_ZIZPA</name>
<sequence length="139" mass="14945">MRPLQAAVISWSRKLYEPTKGAPRAECGSGAHLQPYTADLLAAYRNNARIWKSPSSRARGYDLWGKTSGDRRCYRAQAHAAAPRTQANNAASVLAPWPEHCLRPHAQARTVAPAPLPTAPPPPTCPGWSAASTPAPCPE</sequence>
<reference evidence="2" key="1">
    <citation type="journal article" date="2021" name="bioRxiv">
        <title>Whole Genome Assembly and Annotation of Northern Wild Rice, Zizania palustris L., Supports a Whole Genome Duplication in the Zizania Genus.</title>
        <authorList>
            <person name="Haas M."/>
            <person name="Kono T."/>
            <person name="Macchietto M."/>
            <person name="Millas R."/>
            <person name="McGilp L."/>
            <person name="Shao M."/>
            <person name="Duquette J."/>
            <person name="Hirsch C.N."/>
            <person name="Kimball J."/>
        </authorList>
    </citation>
    <scope>NUCLEOTIDE SEQUENCE</scope>
    <source>
        <tissue evidence="2">Fresh leaf tissue</tissue>
    </source>
</reference>
<reference evidence="2" key="2">
    <citation type="submission" date="2021-02" db="EMBL/GenBank/DDBJ databases">
        <authorList>
            <person name="Kimball J.A."/>
            <person name="Haas M.W."/>
            <person name="Macchietto M."/>
            <person name="Kono T."/>
            <person name="Duquette J."/>
            <person name="Shao M."/>
        </authorList>
    </citation>
    <scope>NUCLEOTIDE SEQUENCE</scope>
    <source>
        <tissue evidence="2">Fresh leaf tissue</tissue>
    </source>
</reference>
<feature type="compositionally biased region" description="Pro residues" evidence="1">
    <location>
        <begin position="114"/>
        <end position="125"/>
    </location>
</feature>
<accession>A0A8J5W3Q8</accession>
<proteinExistence type="predicted"/>
<comment type="caution">
    <text evidence="2">The sequence shown here is derived from an EMBL/GenBank/DDBJ whole genome shotgun (WGS) entry which is preliminary data.</text>
</comment>
<evidence type="ECO:0000256" key="1">
    <source>
        <dbReference type="SAM" id="MobiDB-lite"/>
    </source>
</evidence>
<evidence type="ECO:0000313" key="2">
    <source>
        <dbReference type="EMBL" id="KAG8073759.1"/>
    </source>
</evidence>
<dbReference type="Proteomes" id="UP000729402">
    <property type="component" value="Unassembled WGS sequence"/>
</dbReference>
<organism evidence="2 3">
    <name type="scientific">Zizania palustris</name>
    <name type="common">Northern wild rice</name>
    <dbReference type="NCBI Taxonomy" id="103762"/>
    <lineage>
        <taxon>Eukaryota</taxon>
        <taxon>Viridiplantae</taxon>
        <taxon>Streptophyta</taxon>
        <taxon>Embryophyta</taxon>
        <taxon>Tracheophyta</taxon>
        <taxon>Spermatophyta</taxon>
        <taxon>Magnoliopsida</taxon>
        <taxon>Liliopsida</taxon>
        <taxon>Poales</taxon>
        <taxon>Poaceae</taxon>
        <taxon>BOP clade</taxon>
        <taxon>Oryzoideae</taxon>
        <taxon>Oryzeae</taxon>
        <taxon>Zizaniinae</taxon>
        <taxon>Zizania</taxon>
    </lineage>
</organism>
<gene>
    <name evidence="2" type="ORF">GUJ93_ZPchr0006g43470</name>
</gene>
<dbReference type="AlphaFoldDB" id="A0A8J5W3Q8"/>
<dbReference type="EMBL" id="JAAALK010000283">
    <property type="protein sequence ID" value="KAG8073759.1"/>
    <property type="molecule type" value="Genomic_DNA"/>
</dbReference>